<dbReference type="InterPro" id="IPR027385">
    <property type="entry name" value="Beta-barrel_OMP"/>
</dbReference>
<feature type="signal peptide" evidence="5">
    <location>
        <begin position="1"/>
        <end position="26"/>
    </location>
</feature>
<feature type="domain" description="Outer membrane protein beta-barrel" evidence="6">
    <location>
        <begin position="77"/>
        <end position="283"/>
    </location>
</feature>
<dbReference type="RefSeq" id="WP_379538083.1">
    <property type="nucleotide sequence ID" value="NZ_JBHSDR010000003.1"/>
</dbReference>
<gene>
    <name evidence="7" type="ORF">ACFO0A_06140</name>
</gene>
<keyword evidence="3" id="KW-0472">Membrane</keyword>
<dbReference type="Gene3D" id="2.40.160.20">
    <property type="match status" value="1"/>
</dbReference>
<name>A0ABV8RP06_9SPHN</name>
<comment type="subcellular location">
    <subcellularLocation>
        <location evidence="1">Membrane</location>
    </subcellularLocation>
</comment>
<evidence type="ECO:0000256" key="2">
    <source>
        <dbReference type="ARBA" id="ARBA00022729"/>
    </source>
</evidence>
<sequence>MSLTRLTAVAIASSTAAVVIPSPAFAHDDQRSNYDGPYIAVSAGAAMQNNDRKNVVVFDVNRDGNFADTVTTTTGANAFSPGFCNGAATSNSRASGCRGDKNGREYSVKVGYDAQMGDHFVTGVVLEGAKTDIRDATTAFSTTPASYTFIRKADYSISARGRFGYTPNGSGLFYVTGGPSYAKIKNRFRTTNTANSFTQVNANDGEFGYQMGGGAEFAVTSGVGVGIEYLYNSYKNDDYYVAVGPGTAPATNPFIRQGGGTNFRSSGNQLNYHSVRVNLLYKF</sequence>
<keyword evidence="8" id="KW-1185">Reference proteome</keyword>
<dbReference type="InterPro" id="IPR051692">
    <property type="entry name" value="OMP-like"/>
</dbReference>
<dbReference type="InterPro" id="IPR011250">
    <property type="entry name" value="OMP/PagP_B-barrel"/>
</dbReference>
<reference evidence="8" key="1">
    <citation type="journal article" date="2019" name="Int. J. Syst. Evol. Microbiol.">
        <title>The Global Catalogue of Microorganisms (GCM) 10K type strain sequencing project: providing services to taxonomists for standard genome sequencing and annotation.</title>
        <authorList>
            <consortium name="The Broad Institute Genomics Platform"/>
            <consortium name="The Broad Institute Genome Sequencing Center for Infectious Disease"/>
            <person name="Wu L."/>
            <person name="Ma J."/>
        </authorList>
    </citation>
    <scope>NUCLEOTIDE SEQUENCE [LARGE SCALE GENOMIC DNA]</scope>
    <source>
        <strain evidence="8">CGMCC 1.12989</strain>
    </source>
</reference>
<dbReference type="PANTHER" id="PTHR34001">
    <property type="entry name" value="BLL7405 PROTEIN"/>
    <property type="match status" value="1"/>
</dbReference>
<evidence type="ECO:0000313" key="8">
    <source>
        <dbReference type="Proteomes" id="UP001595828"/>
    </source>
</evidence>
<evidence type="ECO:0000256" key="3">
    <source>
        <dbReference type="ARBA" id="ARBA00023136"/>
    </source>
</evidence>
<evidence type="ECO:0000256" key="5">
    <source>
        <dbReference type="SAM" id="SignalP"/>
    </source>
</evidence>
<dbReference type="EMBL" id="JBHSDR010000003">
    <property type="protein sequence ID" value="MFC4294637.1"/>
    <property type="molecule type" value="Genomic_DNA"/>
</dbReference>
<feature type="chain" id="PRO_5046870981" evidence="5">
    <location>
        <begin position="27"/>
        <end position="283"/>
    </location>
</feature>
<dbReference type="Proteomes" id="UP001595828">
    <property type="component" value="Unassembled WGS sequence"/>
</dbReference>
<evidence type="ECO:0000256" key="4">
    <source>
        <dbReference type="ARBA" id="ARBA00038306"/>
    </source>
</evidence>
<keyword evidence="2 5" id="KW-0732">Signal</keyword>
<dbReference type="PANTHER" id="PTHR34001:SF3">
    <property type="entry name" value="BLL7405 PROTEIN"/>
    <property type="match status" value="1"/>
</dbReference>
<evidence type="ECO:0000256" key="1">
    <source>
        <dbReference type="ARBA" id="ARBA00004370"/>
    </source>
</evidence>
<dbReference type="Pfam" id="PF13505">
    <property type="entry name" value="OMP_b-brl"/>
    <property type="match status" value="1"/>
</dbReference>
<evidence type="ECO:0000259" key="6">
    <source>
        <dbReference type="Pfam" id="PF13505"/>
    </source>
</evidence>
<dbReference type="SUPFAM" id="SSF56925">
    <property type="entry name" value="OMPA-like"/>
    <property type="match status" value="1"/>
</dbReference>
<organism evidence="7 8">
    <name type="scientific">Novosphingobium tardum</name>
    <dbReference type="NCBI Taxonomy" id="1538021"/>
    <lineage>
        <taxon>Bacteria</taxon>
        <taxon>Pseudomonadati</taxon>
        <taxon>Pseudomonadota</taxon>
        <taxon>Alphaproteobacteria</taxon>
        <taxon>Sphingomonadales</taxon>
        <taxon>Sphingomonadaceae</taxon>
        <taxon>Novosphingobium</taxon>
    </lineage>
</organism>
<protein>
    <submittedName>
        <fullName evidence="7">Outer membrane protein</fullName>
    </submittedName>
</protein>
<proteinExistence type="inferred from homology"/>
<comment type="similarity">
    <text evidence="4">Belongs to the Omp25/RopB family.</text>
</comment>
<accession>A0ABV8RP06</accession>
<evidence type="ECO:0000313" key="7">
    <source>
        <dbReference type="EMBL" id="MFC4294637.1"/>
    </source>
</evidence>
<comment type="caution">
    <text evidence="7">The sequence shown here is derived from an EMBL/GenBank/DDBJ whole genome shotgun (WGS) entry which is preliminary data.</text>
</comment>